<accession>A0A939PNL2</accession>
<dbReference type="RefSeq" id="WP_208261403.1">
    <property type="nucleotide sequence ID" value="NZ_JAGEOJ010000020.1"/>
</dbReference>
<evidence type="ECO:0000256" key="7">
    <source>
        <dbReference type="RuleBase" id="RU004504"/>
    </source>
</evidence>
<dbReference type="Pfam" id="PF00266">
    <property type="entry name" value="Aminotran_5"/>
    <property type="match status" value="1"/>
</dbReference>
<comment type="similarity">
    <text evidence="2">Belongs to the class-V pyridoxal-phosphate-dependent aminotransferase family. Csd subfamily.</text>
</comment>
<gene>
    <name evidence="9" type="ORF">J4573_40235</name>
</gene>
<proteinExistence type="inferred from homology"/>
<dbReference type="PANTHER" id="PTHR43586">
    <property type="entry name" value="CYSTEINE DESULFURASE"/>
    <property type="match status" value="1"/>
</dbReference>
<comment type="cofactor">
    <cofactor evidence="1 7">
        <name>pyridoxal 5'-phosphate</name>
        <dbReference type="ChEBI" id="CHEBI:597326"/>
    </cofactor>
</comment>
<dbReference type="GO" id="GO:0006534">
    <property type="term" value="P:cysteine metabolic process"/>
    <property type="evidence" value="ECO:0007669"/>
    <property type="project" value="InterPro"/>
</dbReference>
<dbReference type="EMBL" id="JAGEOJ010000020">
    <property type="protein sequence ID" value="MBO2453378.1"/>
    <property type="molecule type" value="Genomic_DNA"/>
</dbReference>
<evidence type="ECO:0000256" key="6">
    <source>
        <dbReference type="ARBA" id="ARBA00050776"/>
    </source>
</evidence>
<dbReference type="InterPro" id="IPR000192">
    <property type="entry name" value="Aminotrans_V_dom"/>
</dbReference>
<dbReference type="PIRSF" id="PIRSF005572">
    <property type="entry name" value="NifS"/>
    <property type="match status" value="1"/>
</dbReference>
<evidence type="ECO:0000256" key="3">
    <source>
        <dbReference type="ARBA" id="ARBA00012239"/>
    </source>
</evidence>
<dbReference type="InterPro" id="IPR010970">
    <property type="entry name" value="Cys_dSase_SufS"/>
</dbReference>
<dbReference type="InterPro" id="IPR015424">
    <property type="entry name" value="PyrdxlP-dep_Trfase"/>
</dbReference>
<dbReference type="CDD" id="cd06453">
    <property type="entry name" value="SufS_like"/>
    <property type="match status" value="1"/>
</dbReference>
<dbReference type="PROSITE" id="PS00595">
    <property type="entry name" value="AA_TRANSFER_CLASS_5"/>
    <property type="match status" value="1"/>
</dbReference>
<dbReference type="GO" id="GO:0030170">
    <property type="term" value="F:pyridoxal phosphate binding"/>
    <property type="evidence" value="ECO:0007669"/>
    <property type="project" value="InterPro"/>
</dbReference>
<evidence type="ECO:0000256" key="1">
    <source>
        <dbReference type="ARBA" id="ARBA00001933"/>
    </source>
</evidence>
<dbReference type="InterPro" id="IPR015422">
    <property type="entry name" value="PyrdxlP-dep_Trfase_small"/>
</dbReference>
<evidence type="ECO:0000259" key="8">
    <source>
        <dbReference type="Pfam" id="PF00266"/>
    </source>
</evidence>
<name>A0A939PNL2_9ACTN</name>
<keyword evidence="4" id="KW-0808">Transferase</keyword>
<dbReference type="GO" id="GO:0031071">
    <property type="term" value="F:cysteine desulfurase activity"/>
    <property type="evidence" value="ECO:0007669"/>
    <property type="project" value="UniProtKB-EC"/>
</dbReference>
<dbReference type="Proteomes" id="UP000669179">
    <property type="component" value="Unassembled WGS sequence"/>
</dbReference>
<keyword evidence="5" id="KW-0663">Pyridoxal phosphate</keyword>
<keyword evidence="10" id="KW-1185">Reference proteome</keyword>
<evidence type="ECO:0000313" key="10">
    <source>
        <dbReference type="Proteomes" id="UP000669179"/>
    </source>
</evidence>
<protein>
    <recommendedName>
        <fullName evidence="3">cysteine desulfurase</fullName>
        <ecNumber evidence="3">2.8.1.7</ecNumber>
    </recommendedName>
</protein>
<dbReference type="Gene3D" id="3.40.640.10">
    <property type="entry name" value="Type I PLP-dependent aspartate aminotransferase-like (Major domain)"/>
    <property type="match status" value="1"/>
</dbReference>
<dbReference type="SUPFAM" id="SSF53383">
    <property type="entry name" value="PLP-dependent transferases"/>
    <property type="match status" value="1"/>
</dbReference>
<dbReference type="InterPro" id="IPR016454">
    <property type="entry name" value="Cysteine_dSase"/>
</dbReference>
<evidence type="ECO:0000256" key="4">
    <source>
        <dbReference type="ARBA" id="ARBA00022679"/>
    </source>
</evidence>
<organism evidence="9 10">
    <name type="scientific">Actinomadura barringtoniae</name>
    <dbReference type="NCBI Taxonomy" id="1427535"/>
    <lineage>
        <taxon>Bacteria</taxon>
        <taxon>Bacillati</taxon>
        <taxon>Actinomycetota</taxon>
        <taxon>Actinomycetes</taxon>
        <taxon>Streptosporangiales</taxon>
        <taxon>Thermomonosporaceae</taxon>
        <taxon>Actinomadura</taxon>
    </lineage>
</organism>
<evidence type="ECO:0000256" key="5">
    <source>
        <dbReference type="ARBA" id="ARBA00022898"/>
    </source>
</evidence>
<reference evidence="9" key="1">
    <citation type="submission" date="2021-03" db="EMBL/GenBank/DDBJ databases">
        <authorList>
            <person name="Kanchanasin P."/>
            <person name="Saeng-In P."/>
            <person name="Phongsopitanun W."/>
            <person name="Yuki M."/>
            <person name="Kudo T."/>
            <person name="Ohkuma M."/>
            <person name="Tanasupawat S."/>
        </authorList>
    </citation>
    <scope>NUCLEOTIDE SEQUENCE</scope>
    <source>
        <strain evidence="9">GKU 128</strain>
    </source>
</reference>
<dbReference type="InterPro" id="IPR020578">
    <property type="entry name" value="Aminotrans_V_PyrdxlP_BS"/>
</dbReference>
<dbReference type="Gene3D" id="3.90.1150.10">
    <property type="entry name" value="Aspartate Aminotransferase, domain 1"/>
    <property type="match status" value="1"/>
</dbReference>
<evidence type="ECO:0000256" key="2">
    <source>
        <dbReference type="ARBA" id="ARBA00010447"/>
    </source>
</evidence>
<dbReference type="AlphaFoldDB" id="A0A939PNL2"/>
<comment type="catalytic activity">
    <reaction evidence="6">
        <text>(sulfur carrier)-H + L-cysteine = (sulfur carrier)-SH + L-alanine</text>
        <dbReference type="Rhea" id="RHEA:43892"/>
        <dbReference type="Rhea" id="RHEA-COMP:14737"/>
        <dbReference type="Rhea" id="RHEA-COMP:14739"/>
        <dbReference type="ChEBI" id="CHEBI:29917"/>
        <dbReference type="ChEBI" id="CHEBI:35235"/>
        <dbReference type="ChEBI" id="CHEBI:57972"/>
        <dbReference type="ChEBI" id="CHEBI:64428"/>
        <dbReference type="EC" id="2.8.1.7"/>
    </reaction>
</comment>
<dbReference type="PANTHER" id="PTHR43586:SF8">
    <property type="entry name" value="CYSTEINE DESULFURASE 1, CHLOROPLASTIC"/>
    <property type="match status" value="1"/>
</dbReference>
<feature type="domain" description="Aminotransferase class V" evidence="8">
    <location>
        <begin position="29"/>
        <end position="413"/>
    </location>
</feature>
<sequence length="426" mass="46725">MSMVGLRAHAAFDVEALRADFPTITPDQIYLDSVASSLTPIPVVEAMSEYYLKFRANIHRGTYDLSMRASERFDEAVRAVAGFLGAAPEEIVFTQNTTHSINLVAHTLDFEPGDEIILSNLEHTSNMAPWVHLAKEKGLELRWYAADRDGSFDVEEFARLFSPRTKLVTLTYISNVLGTVVPVEEVGRLCREHGVLFLVDAAQAVPHIPIDVRRLDCDFLAFSGHKMLGPTGIGVLYIKLKHAVEMTPGMLGGGTIDTANCECPSLEECSIDYCSFTDLPHKWQAGTPPIAEALGLQAAIGYLQEVGLDRLAAYEHGLMQRLLQGLTEIRGVDLYGPADADQRIGIVSFNVGTIPPEEIGRILNERHGIAVRAGQHCAVNYFNFDDVQGVGHAAGNVRAGLYLYNTTAEIERFLEAVDEVASVLVR</sequence>
<comment type="caution">
    <text evidence="9">The sequence shown here is derived from an EMBL/GenBank/DDBJ whole genome shotgun (WGS) entry which is preliminary data.</text>
</comment>
<evidence type="ECO:0000313" key="9">
    <source>
        <dbReference type="EMBL" id="MBO2453378.1"/>
    </source>
</evidence>
<dbReference type="InterPro" id="IPR015421">
    <property type="entry name" value="PyrdxlP-dep_Trfase_major"/>
</dbReference>
<dbReference type="EC" id="2.8.1.7" evidence="3"/>